<dbReference type="OrthoDB" id="371342at2"/>
<dbReference type="HOGENOM" id="CLU_561288_0_0_12"/>
<gene>
    <name evidence="2" type="ordered locus">Spiaf_1052</name>
</gene>
<name>H9UHZ6_SPIAZ</name>
<dbReference type="RefSeq" id="WP_014455131.1">
    <property type="nucleotide sequence ID" value="NC_017098.1"/>
</dbReference>
<reference evidence="3" key="1">
    <citation type="journal article" date="2013" name="Stand. Genomic Sci.">
        <title>Complete genome sequence of the halophilic bacterium Spirochaeta africana type strain (Z-7692(T)) from the alkaline Lake Magadi in the East African Rift.</title>
        <authorList>
            <person name="Liolos K."/>
            <person name="Abt B."/>
            <person name="Scheuner C."/>
            <person name="Teshima H."/>
            <person name="Held B."/>
            <person name="Lapidus A."/>
            <person name="Nolan M."/>
            <person name="Lucas S."/>
            <person name="Deshpande S."/>
            <person name="Cheng J.F."/>
            <person name="Tapia R."/>
            <person name="Goodwin L.A."/>
            <person name="Pitluck S."/>
            <person name="Pagani I."/>
            <person name="Ivanova N."/>
            <person name="Mavromatis K."/>
            <person name="Mikhailova N."/>
            <person name="Huntemann M."/>
            <person name="Pati A."/>
            <person name="Chen A."/>
            <person name="Palaniappan K."/>
            <person name="Land M."/>
            <person name="Rohde M."/>
            <person name="Tindall B.J."/>
            <person name="Detter J.C."/>
            <person name="Goker M."/>
            <person name="Bristow J."/>
            <person name="Eisen J.A."/>
            <person name="Markowitz V."/>
            <person name="Hugenholtz P."/>
            <person name="Woyke T."/>
            <person name="Klenk H.P."/>
            <person name="Kyrpides N.C."/>
        </authorList>
    </citation>
    <scope>NUCLEOTIDE SEQUENCE</scope>
    <source>
        <strain evidence="3">ATCC 700263 / DSM 8902 / Z-7692</strain>
    </source>
</reference>
<keyword evidence="3" id="KW-1185">Reference proteome</keyword>
<feature type="transmembrane region" description="Helical" evidence="1">
    <location>
        <begin position="252"/>
        <end position="270"/>
    </location>
</feature>
<evidence type="ECO:0000313" key="2">
    <source>
        <dbReference type="EMBL" id="AFG37139.1"/>
    </source>
</evidence>
<accession>H9UHZ6</accession>
<keyword evidence="1" id="KW-0812">Transmembrane</keyword>
<evidence type="ECO:0000313" key="3">
    <source>
        <dbReference type="Proteomes" id="UP000007383"/>
    </source>
</evidence>
<dbReference type="PATRIC" id="fig|889378.3.peg.1053"/>
<keyword evidence="1" id="KW-0472">Membrane</keyword>
<proteinExistence type="predicted"/>
<keyword evidence="1" id="KW-1133">Transmembrane helix</keyword>
<protein>
    <submittedName>
        <fullName evidence="2">Uncharacterized protein</fullName>
    </submittedName>
</protein>
<evidence type="ECO:0000256" key="1">
    <source>
        <dbReference type="SAM" id="Phobius"/>
    </source>
</evidence>
<sequence>MDTRKLRRRILQLIGVMLTASLAVWALVLLTPEPQENPSMGWEGVYPVLIQRSRLSNPPEQLLLQSPDDMVISAHTSTVEFTLFNSLEEIPVAAIPDRLMTQDPRYDPYLRGVQRFFLAPSHPSWEVVYYQPVHNSPSQVRRHLIELQERYPDGVLFTSNRTLPDWVQPVVITLGLLIAGWGVSQAGRQRFWVGLAGVPLIATAPAGNPVVFCALAVSFLSWLRVFTRMIRRLRTVLHHPSMQLWDAGLRRQAVLGSLLLLLLPVGIGIYSGELMLAIVVVLGIAVQIGVSILAWNWVQLQEYRRDHRLFMPLSLLPRRPARSAMLESVPLMTVVAIGLFFALVLSDGANGRPGWQALKIPQPVVADHDQSYDSIALQLADLIQHTGELRSDSARLPHLGDYLSHRAYQTGMVFGRTYGFPQIDEAVMLPGAIQDGPRLRANEEVRFRFTREWISDTVLDTRPDGLEGLLLQQGLGMEYRIDTVESVYFDVSAIAFAMVAALLGLMIGLPLPRMDVLWKIPRAAVAKSGAAA</sequence>
<organism evidence="2 3">
    <name type="scientific">Spirochaeta africana (strain ATCC 700263 / DSM 8902 / Z-7692)</name>
    <dbReference type="NCBI Taxonomy" id="889378"/>
    <lineage>
        <taxon>Bacteria</taxon>
        <taxon>Pseudomonadati</taxon>
        <taxon>Spirochaetota</taxon>
        <taxon>Spirochaetia</taxon>
        <taxon>Spirochaetales</taxon>
        <taxon>Spirochaetaceae</taxon>
        <taxon>Spirochaeta</taxon>
    </lineage>
</organism>
<feature type="transmembrane region" description="Helical" evidence="1">
    <location>
        <begin position="12"/>
        <end position="30"/>
    </location>
</feature>
<dbReference type="EMBL" id="CP003282">
    <property type="protein sequence ID" value="AFG37139.1"/>
    <property type="molecule type" value="Genomic_DNA"/>
</dbReference>
<feature type="transmembrane region" description="Helical" evidence="1">
    <location>
        <begin position="276"/>
        <end position="298"/>
    </location>
</feature>
<feature type="transmembrane region" description="Helical" evidence="1">
    <location>
        <begin position="487"/>
        <end position="509"/>
    </location>
</feature>
<dbReference type="AlphaFoldDB" id="H9UHZ6"/>
<dbReference type="KEGG" id="sfc:Spiaf_1052"/>
<dbReference type="STRING" id="889378.Spiaf_1052"/>
<dbReference type="Proteomes" id="UP000007383">
    <property type="component" value="Chromosome"/>
</dbReference>